<feature type="compositionally biased region" description="Basic and acidic residues" evidence="1">
    <location>
        <begin position="1"/>
        <end position="21"/>
    </location>
</feature>
<evidence type="ECO:0000313" key="3">
    <source>
        <dbReference type="Proteomes" id="UP000489600"/>
    </source>
</evidence>
<dbReference type="EMBL" id="CABITT030000003">
    <property type="protein sequence ID" value="VVA98114.1"/>
    <property type="molecule type" value="Genomic_DNA"/>
</dbReference>
<gene>
    <name evidence="2" type="ORF">ANE_LOCUS8559</name>
</gene>
<comment type="caution">
    <text evidence="2">The sequence shown here is derived from an EMBL/GenBank/DDBJ whole genome shotgun (WGS) entry which is preliminary data.</text>
</comment>
<protein>
    <submittedName>
        <fullName evidence="2">Uncharacterized protein</fullName>
    </submittedName>
</protein>
<feature type="region of interest" description="Disordered" evidence="1">
    <location>
        <begin position="1"/>
        <end position="39"/>
    </location>
</feature>
<organism evidence="2 3">
    <name type="scientific">Arabis nemorensis</name>
    <dbReference type="NCBI Taxonomy" id="586526"/>
    <lineage>
        <taxon>Eukaryota</taxon>
        <taxon>Viridiplantae</taxon>
        <taxon>Streptophyta</taxon>
        <taxon>Embryophyta</taxon>
        <taxon>Tracheophyta</taxon>
        <taxon>Spermatophyta</taxon>
        <taxon>Magnoliopsida</taxon>
        <taxon>eudicotyledons</taxon>
        <taxon>Gunneridae</taxon>
        <taxon>Pentapetalae</taxon>
        <taxon>rosids</taxon>
        <taxon>malvids</taxon>
        <taxon>Brassicales</taxon>
        <taxon>Brassicaceae</taxon>
        <taxon>Arabideae</taxon>
        <taxon>Arabis</taxon>
    </lineage>
</organism>
<proteinExistence type="predicted"/>
<sequence length="94" mass="10979">MDSMKQHESSSLETKVIHDDESMPEMISEEDLSTSVENETKLVEESRVASMVMESKREDMEYQGLRIDMLKFTIKRKPCYYTDHLTISGDSSWH</sequence>
<accession>A0A565B9Q8</accession>
<evidence type="ECO:0000313" key="2">
    <source>
        <dbReference type="EMBL" id="VVA98114.1"/>
    </source>
</evidence>
<reference evidence="2" key="1">
    <citation type="submission" date="2019-07" db="EMBL/GenBank/DDBJ databases">
        <authorList>
            <person name="Dittberner H."/>
        </authorList>
    </citation>
    <scope>NUCLEOTIDE SEQUENCE [LARGE SCALE GENOMIC DNA]</scope>
</reference>
<name>A0A565B9Q8_9BRAS</name>
<dbReference type="Proteomes" id="UP000489600">
    <property type="component" value="Unassembled WGS sequence"/>
</dbReference>
<dbReference type="AlphaFoldDB" id="A0A565B9Q8"/>
<keyword evidence="3" id="KW-1185">Reference proteome</keyword>
<evidence type="ECO:0000256" key="1">
    <source>
        <dbReference type="SAM" id="MobiDB-lite"/>
    </source>
</evidence>